<accession>A0A5B7X3T1</accession>
<gene>
    <name evidence="2" type="ORF">FHG64_07995</name>
</gene>
<reference evidence="2 3" key="1">
    <citation type="submission" date="2019-06" db="EMBL/GenBank/DDBJ databases">
        <title>Complete genome sequence of Antarcticibacterium flavum KCTC 52984T from an Antarctic marine sediment.</title>
        <authorList>
            <person name="Lee Y.M."/>
            <person name="Shin S.C."/>
        </authorList>
    </citation>
    <scope>NUCLEOTIDE SEQUENCE [LARGE SCALE GENOMIC DNA]</scope>
    <source>
        <strain evidence="2 3">KCTC 52984</strain>
    </source>
</reference>
<dbReference type="KEGG" id="afla:FHG64_07995"/>
<dbReference type="OrthoDB" id="1450227at2"/>
<feature type="region of interest" description="Disordered" evidence="1">
    <location>
        <begin position="215"/>
        <end position="253"/>
    </location>
</feature>
<dbReference type="Proteomes" id="UP000309016">
    <property type="component" value="Chromosome"/>
</dbReference>
<protein>
    <submittedName>
        <fullName evidence="2">Uncharacterized protein</fullName>
    </submittedName>
</protein>
<organism evidence="2 3">
    <name type="scientific">Antarcticibacterium flavum</name>
    <dbReference type="NCBI Taxonomy" id="2058175"/>
    <lineage>
        <taxon>Bacteria</taxon>
        <taxon>Pseudomonadati</taxon>
        <taxon>Bacteroidota</taxon>
        <taxon>Flavobacteriia</taxon>
        <taxon>Flavobacteriales</taxon>
        <taxon>Flavobacteriaceae</taxon>
        <taxon>Antarcticibacterium</taxon>
    </lineage>
</organism>
<keyword evidence="3" id="KW-1185">Reference proteome</keyword>
<proteinExistence type="predicted"/>
<sequence length="388" mass="42846">MKKIYLLLTATIFLASCEKDTLPPLPAVQDNQQPEIELLDFKEISPELLDRVPSASSTFSKNTIPFGAINENIKVKKITTKKGASSYTFSLKKLKKKSSQKESQDYYFDNLVISEGKEIKTLIFRYQPTREWLKSDRDFENFSGKITVFDIKGEVQNIITTNNGAQENIPGTNGKTVCLYELERVEIWCFGTLCTSVYYYSETCTSFDPSGGGGCKSEDCGPTDPESIPTIPTEGDPEWDTGAGGGGDNTSNETNVEIISTLTGKAKCVFDKLNGGNLFMNTIGKFENNDNYILKIERGVCSSPSADGCTNGSDIANGNVTIKIQNIGNANLDLALLILHEGIHAEIYKYVYEHNTGVDPSERRTLLNYYFQYGAQNGLDVATTHAQH</sequence>
<evidence type="ECO:0000313" key="3">
    <source>
        <dbReference type="Proteomes" id="UP000309016"/>
    </source>
</evidence>
<evidence type="ECO:0000313" key="2">
    <source>
        <dbReference type="EMBL" id="QCY69338.1"/>
    </source>
</evidence>
<name>A0A5B7X3T1_9FLAO</name>
<evidence type="ECO:0000256" key="1">
    <source>
        <dbReference type="SAM" id="MobiDB-lite"/>
    </source>
</evidence>
<dbReference type="PROSITE" id="PS51257">
    <property type="entry name" value="PROKAR_LIPOPROTEIN"/>
    <property type="match status" value="1"/>
</dbReference>
<dbReference type="EMBL" id="CP040812">
    <property type="protein sequence ID" value="QCY69338.1"/>
    <property type="molecule type" value="Genomic_DNA"/>
</dbReference>
<dbReference type="AlphaFoldDB" id="A0A5B7X3T1"/>
<dbReference type="RefSeq" id="WP_139065907.1">
    <property type="nucleotide sequence ID" value="NZ_CP040812.1"/>
</dbReference>